<gene>
    <name evidence="5" type="ORF">FB558_3567</name>
</gene>
<dbReference type="Proteomes" id="UP000315677">
    <property type="component" value="Unassembled WGS sequence"/>
</dbReference>
<dbReference type="InterPro" id="IPR016167">
    <property type="entry name" value="FAD-bd_PCMH_sub1"/>
</dbReference>
<dbReference type="InterPro" id="IPR036318">
    <property type="entry name" value="FAD-bd_PCMH-like_sf"/>
</dbReference>
<dbReference type="InterPro" id="IPR016166">
    <property type="entry name" value="FAD-bd_PCMH"/>
</dbReference>
<dbReference type="SMART" id="SM01092">
    <property type="entry name" value="CO_deh_flav_C"/>
    <property type="match status" value="1"/>
</dbReference>
<dbReference type="EMBL" id="VFPA01000002">
    <property type="protein sequence ID" value="TQM11034.1"/>
    <property type="molecule type" value="Genomic_DNA"/>
</dbReference>
<evidence type="ECO:0000313" key="6">
    <source>
        <dbReference type="Proteomes" id="UP000315677"/>
    </source>
</evidence>
<dbReference type="GO" id="GO:0071949">
    <property type="term" value="F:FAD binding"/>
    <property type="evidence" value="ECO:0007669"/>
    <property type="project" value="InterPro"/>
</dbReference>
<reference evidence="5 6" key="1">
    <citation type="submission" date="2019-06" db="EMBL/GenBank/DDBJ databases">
        <title>Sequencing the genomes of 1000 actinobacteria strains.</title>
        <authorList>
            <person name="Klenk H.-P."/>
        </authorList>
    </citation>
    <scope>NUCLEOTIDE SEQUENCE [LARGE SCALE GENOMIC DNA]</scope>
    <source>
        <strain evidence="5 6">DSM 45301</strain>
    </source>
</reference>
<dbReference type="AlphaFoldDB" id="A0A543DNX5"/>
<dbReference type="Gene3D" id="3.30.390.50">
    <property type="entry name" value="CO dehydrogenase flavoprotein, C-terminal domain"/>
    <property type="match status" value="1"/>
</dbReference>
<dbReference type="PANTHER" id="PTHR42659:SF2">
    <property type="entry name" value="XANTHINE DEHYDROGENASE SUBUNIT C-RELATED"/>
    <property type="match status" value="1"/>
</dbReference>
<keyword evidence="1" id="KW-0285">Flavoprotein</keyword>
<dbReference type="InterPro" id="IPR016169">
    <property type="entry name" value="FAD-bd_PCMH_sub2"/>
</dbReference>
<comment type="caution">
    <text evidence="5">The sequence shown here is derived from an EMBL/GenBank/DDBJ whole genome shotgun (WGS) entry which is preliminary data.</text>
</comment>
<evidence type="ECO:0000256" key="3">
    <source>
        <dbReference type="ARBA" id="ARBA00023002"/>
    </source>
</evidence>
<dbReference type="Pfam" id="PF00941">
    <property type="entry name" value="FAD_binding_5"/>
    <property type="match status" value="1"/>
</dbReference>
<dbReference type="InterPro" id="IPR051312">
    <property type="entry name" value="Diverse_Substr_Oxidored"/>
</dbReference>
<dbReference type="GO" id="GO:0016491">
    <property type="term" value="F:oxidoreductase activity"/>
    <property type="evidence" value="ECO:0007669"/>
    <property type="project" value="UniProtKB-KW"/>
</dbReference>
<dbReference type="SUPFAM" id="SSF55447">
    <property type="entry name" value="CO dehydrogenase flavoprotein C-terminal domain-like"/>
    <property type="match status" value="1"/>
</dbReference>
<dbReference type="Gene3D" id="3.30.43.10">
    <property type="entry name" value="Uridine Diphospho-n-acetylenolpyruvylglucosamine Reductase, domain 2"/>
    <property type="match status" value="1"/>
</dbReference>
<dbReference type="PROSITE" id="PS51387">
    <property type="entry name" value="FAD_PCMH"/>
    <property type="match status" value="1"/>
</dbReference>
<dbReference type="InterPro" id="IPR036683">
    <property type="entry name" value="CO_DH_flav_C_dom_sf"/>
</dbReference>
<organism evidence="5 6">
    <name type="scientific">Pseudonocardia kunmingensis</name>
    <dbReference type="NCBI Taxonomy" id="630975"/>
    <lineage>
        <taxon>Bacteria</taxon>
        <taxon>Bacillati</taxon>
        <taxon>Actinomycetota</taxon>
        <taxon>Actinomycetes</taxon>
        <taxon>Pseudonocardiales</taxon>
        <taxon>Pseudonocardiaceae</taxon>
        <taxon>Pseudonocardia</taxon>
    </lineage>
</organism>
<keyword evidence="3" id="KW-0560">Oxidoreductase</keyword>
<sequence length="277" mass="28983">MNAVLHRPTTPAEAFELLERPDAMVLSGGTAIQVLLKQGLIAATDLVDVARIPGLAQIHRADDCTRIGAMVSLRQVETNPAIRAAAPLLADTCGRVANPRVRNTASVAGNIAHGDYRLDPPTALMILDATVHLASARGTRDVAAREFFVGFQATAVERGELIIGITVPDQPAGSSHAYAKKSSLGENDWPSASAGALLVGAGSGTSRRLRLGLGALAPVPRFVEIDVSGLDRAAAVDAARSVAEPLLDPIPDIRGSESYKRRLGLVAVADAVTEAWR</sequence>
<dbReference type="Gene3D" id="3.30.465.10">
    <property type="match status" value="1"/>
</dbReference>
<protein>
    <submittedName>
        <fullName evidence="5">Carbon-monoxide dehydrogenase medium subunit</fullName>
    </submittedName>
</protein>
<dbReference type="SUPFAM" id="SSF56176">
    <property type="entry name" value="FAD-binding/transporter-associated domain-like"/>
    <property type="match status" value="1"/>
</dbReference>
<evidence type="ECO:0000313" key="5">
    <source>
        <dbReference type="EMBL" id="TQM11034.1"/>
    </source>
</evidence>
<dbReference type="InterPro" id="IPR002346">
    <property type="entry name" value="Mopterin_DH_FAD-bd"/>
</dbReference>
<proteinExistence type="predicted"/>
<evidence type="ECO:0000256" key="2">
    <source>
        <dbReference type="ARBA" id="ARBA00022827"/>
    </source>
</evidence>
<name>A0A543DNX5_9PSEU</name>
<evidence type="ECO:0000256" key="1">
    <source>
        <dbReference type="ARBA" id="ARBA00022630"/>
    </source>
</evidence>
<dbReference type="PANTHER" id="PTHR42659">
    <property type="entry name" value="XANTHINE DEHYDROGENASE SUBUNIT C-RELATED"/>
    <property type="match status" value="1"/>
</dbReference>
<dbReference type="RefSeq" id="WP_142054842.1">
    <property type="nucleotide sequence ID" value="NZ_VFPA01000002.1"/>
</dbReference>
<dbReference type="InterPro" id="IPR005107">
    <property type="entry name" value="CO_DH_flav_C"/>
</dbReference>
<dbReference type="OrthoDB" id="9793944at2"/>
<keyword evidence="6" id="KW-1185">Reference proteome</keyword>
<keyword evidence="2" id="KW-0274">FAD</keyword>
<evidence type="ECO:0000259" key="4">
    <source>
        <dbReference type="PROSITE" id="PS51387"/>
    </source>
</evidence>
<feature type="domain" description="FAD-binding PCMH-type" evidence="4">
    <location>
        <begin position="1"/>
        <end position="172"/>
    </location>
</feature>
<accession>A0A543DNX5</accession>